<keyword evidence="5" id="KW-0804">Transcription</keyword>
<dbReference type="GO" id="GO:0005666">
    <property type="term" value="C:RNA polymerase III complex"/>
    <property type="evidence" value="ECO:0007669"/>
    <property type="project" value="TreeGrafter"/>
</dbReference>
<dbReference type="AlphaFoldDB" id="A0A2G8LMZ8"/>
<evidence type="ECO:0000256" key="4">
    <source>
        <dbReference type="SAM" id="MobiDB-lite"/>
    </source>
</evidence>
<protein>
    <submittedName>
        <fullName evidence="5">Putative DNA-directed RNA polymerase III subunit RPC7-like isoform X2</fullName>
    </submittedName>
</protein>
<organism evidence="5 6">
    <name type="scientific">Stichopus japonicus</name>
    <name type="common">Sea cucumber</name>
    <dbReference type="NCBI Taxonomy" id="307972"/>
    <lineage>
        <taxon>Eukaryota</taxon>
        <taxon>Metazoa</taxon>
        <taxon>Echinodermata</taxon>
        <taxon>Eleutherozoa</taxon>
        <taxon>Echinozoa</taxon>
        <taxon>Holothuroidea</taxon>
        <taxon>Aspidochirotacea</taxon>
        <taxon>Aspidochirotida</taxon>
        <taxon>Stichopodidae</taxon>
        <taxon>Apostichopus</taxon>
    </lineage>
</organism>
<evidence type="ECO:0000313" key="5">
    <source>
        <dbReference type="EMBL" id="PIK61604.1"/>
    </source>
</evidence>
<gene>
    <name evidence="5" type="ORF">BSL78_01422</name>
</gene>
<dbReference type="EMBL" id="MRZV01000028">
    <property type="protein sequence ID" value="PIK61604.1"/>
    <property type="molecule type" value="Genomic_DNA"/>
</dbReference>
<feature type="compositionally biased region" description="Acidic residues" evidence="4">
    <location>
        <begin position="196"/>
        <end position="207"/>
    </location>
</feature>
<dbReference type="PANTHER" id="PTHR15367:SF2">
    <property type="entry name" value="DNA-DIRECTED RNA POLYMERASE III SUBUNIT"/>
    <property type="match status" value="1"/>
</dbReference>
<keyword evidence="6" id="KW-1185">Reference proteome</keyword>
<feature type="compositionally biased region" description="Basic and acidic residues" evidence="4">
    <location>
        <begin position="135"/>
        <end position="168"/>
    </location>
</feature>
<feature type="compositionally biased region" description="Basic residues" evidence="4">
    <location>
        <begin position="117"/>
        <end position="126"/>
    </location>
</feature>
<dbReference type="Pfam" id="PF11705">
    <property type="entry name" value="RNA_pol_3_Rpc31"/>
    <property type="match status" value="1"/>
</dbReference>
<comment type="caution">
    <text evidence="5">The sequence shown here is derived from an EMBL/GenBank/DDBJ whole genome shotgun (WGS) entry which is preliminary data.</text>
</comment>
<evidence type="ECO:0000313" key="6">
    <source>
        <dbReference type="Proteomes" id="UP000230750"/>
    </source>
</evidence>
<proteinExistence type="inferred from homology"/>
<comment type="subcellular location">
    <subcellularLocation>
        <location evidence="1">Nucleus</location>
    </subcellularLocation>
</comment>
<keyword evidence="3" id="KW-0539">Nucleus</keyword>
<sequence>MAGRGRGRGSAFSYTAEVLGLGRGADAIPASVLQPPPPFPPLQFKPVPLASGESYEYMLLLKQEFRGSMRDSPFYIKPLDKKKDIQRYSDKYQSQTSDDQWIPNWKNLPKELNYLQKTRRPSKRRDVKPNVTAKSDGKEIVKTLENLEKKEEESQGDQKKAAEGKGEDSGTDEEDIVYSEEEEVEGDDYQVSYFDPGEDYLDEDNGADEGPTY</sequence>
<reference evidence="5 6" key="1">
    <citation type="journal article" date="2017" name="PLoS Biol.">
        <title>The sea cucumber genome provides insights into morphological evolution and visceral regeneration.</title>
        <authorList>
            <person name="Zhang X."/>
            <person name="Sun L."/>
            <person name="Yuan J."/>
            <person name="Sun Y."/>
            <person name="Gao Y."/>
            <person name="Zhang L."/>
            <person name="Li S."/>
            <person name="Dai H."/>
            <person name="Hamel J.F."/>
            <person name="Liu C."/>
            <person name="Yu Y."/>
            <person name="Liu S."/>
            <person name="Lin W."/>
            <person name="Guo K."/>
            <person name="Jin S."/>
            <person name="Xu P."/>
            <person name="Storey K.B."/>
            <person name="Huan P."/>
            <person name="Zhang T."/>
            <person name="Zhou Y."/>
            <person name="Zhang J."/>
            <person name="Lin C."/>
            <person name="Li X."/>
            <person name="Xing L."/>
            <person name="Huo D."/>
            <person name="Sun M."/>
            <person name="Wang L."/>
            <person name="Mercier A."/>
            <person name="Li F."/>
            <person name="Yang H."/>
            <person name="Xiang J."/>
        </authorList>
    </citation>
    <scope>NUCLEOTIDE SEQUENCE [LARGE SCALE GENOMIC DNA]</scope>
    <source>
        <strain evidence="5">Shaxun</strain>
        <tissue evidence="5">Muscle</tissue>
    </source>
</reference>
<evidence type="ECO:0000256" key="2">
    <source>
        <dbReference type="ARBA" id="ARBA00008352"/>
    </source>
</evidence>
<evidence type="ECO:0000256" key="1">
    <source>
        <dbReference type="ARBA" id="ARBA00004123"/>
    </source>
</evidence>
<feature type="compositionally biased region" description="Acidic residues" evidence="4">
    <location>
        <begin position="169"/>
        <end position="188"/>
    </location>
</feature>
<dbReference type="Proteomes" id="UP000230750">
    <property type="component" value="Unassembled WGS sequence"/>
</dbReference>
<dbReference type="InterPro" id="IPR024661">
    <property type="entry name" value="RNA_pol_III_Rpc31"/>
</dbReference>
<keyword evidence="5" id="KW-0240">DNA-directed RNA polymerase</keyword>
<accession>A0A2G8LMZ8</accession>
<comment type="similarity">
    <text evidence="2">Belongs to the eukaryotic RPC7 RNA polymerase subunit family.</text>
</comment>
<dbReference type="PANTHER" id="PTHR15367">
    <property type="entry name" value="DNA-DIRECTED RNA POLYMERASE III"/>
    <property type="match status" value="1"/>
</dbReference>
<dbReference type="GO" id="GO:0006383">
    <property type="term" value="P:transcription by RNA polymerase III"/>
    <property type="evidence" value="ECO:0007669"/>
    <property type="project" value="InterPro"/>
</dbReference>
<dbReference type="OrthoDB" id="5377312at2759"/>
<feature type="region of interest" description="Disordered" evidence="4">
    <location>
        <begin position="114"/>
        <end position="213"/>
    </location>
</feature>
<dbReference type="STRING" id="307972.A0A2G8LMZ8"/>
<name>A0A2G8LMZ8_STIJA</name>
<evidence type="ECO:0000256" key="3">
    <source>
        <dbReference type="ARBA" id="ARBA00023242"/>
    </source>
</evidence>